<reference evidence="4" key="1">
    <citation type="journal article" date="2019" name="Int. J. Syst. Evol. Microbiol.">
        <title>The Global Catalogue of Microorganisms (GCM) 10K type strain sequencing project: providing services to taxonomists for standard genome sequencing and annotation.</title>
        <authorList>
            <consortium name="The Broad Institute Genomics Platform"/>
            <consortium name="The Broad Institute Genome Sequencing Center for Infectious Disease"/>
            <person name="Wu L."/>
            <person name="Ma J."/>
        </authorList>
    </citation>
    <scope>NUCLEOTIDE SEQUENCE [LARGE SCALE GENOMIC DNA]</scope>
    <source>
        <strain evidence="4">CCM 8749</strain>
    </source>
</reference>
<accession>A0ABW1IVR6</accession>
<dbReference type="SUPFAM" id="SSF51556">
    <property type="entry name" value="Metallo-dependent hydrolases"/>
    <property type="match status" value="1"/>
</dbReference>
<gene>
    <name evidence="3" type="ORF">ACFPXP_22620</name>
</gene>
<dbReference type="EMBL" id="JBHSQV010000187">
    <property type="protein sequence ID" value="MFC5989210.1"/>
    <property type="molecule type" value="Genomic_DNA"/>
</dbReference>
<evidence type="ECO:0000259" key="2">
    <source>
        <dbReference type="Pfam" id="PF04909"/>
    </source>
</evidence>
<dbReference type="RefSeq" id="WP_379896782.1">
    <property type="nucleotide sequence ID" value="NZ_CBCSCT010000002.1"/>
</dbReference>
<evidence type="ECO:0000256" key="1">
    <source>
        <dbReference type="ARBA" id="ARBA00038310"/>
    </source>
</evidence>
<comment type="similarity">
    <text evidence="1">Belongs to the metallo-dependent hydrolases superfamily.</text>
</comment>
<dbReference type="InterPro" id="IPR006680">
    <property type="entry name" value="Amidohydro-rel"/>
</dbReference>
<proteinExistence type="inferred from homology"/>
<dbReference type="PANTHER" id="PTHR43569:SF2">
    <property type="entry name" value="AMIDOHYDROLASE-RELATED DOMAIN-CONTAINING PROTEIN"/>
    <property type="match status" value="1"/>
</dbReference>
<sequence length="275" mass="32140">MYIDAHQHFWKYDPKEYDWISEDMQDIRKDFMPDDLKPLLQKLGFAGSVAVQARTTVEETEWLLQLSDQYEHIMGVVGWVDLCSPEVEKDLERFAKHPKFKGVRHVVQGEPDDRFMLREEFLRGLSLLKQYHLTYDLLLFPKHLPVASEVVKQFPEQKFVLDHLAKPFIADGIIEPWAAEIQKLAKHKNVYCKVSGMVTEAKWHDWKAENFKPYLDVVFESFGCDRLMIGSDWPVCTVSQPYDVVMRIVMDYIQQFSAEEQAAVLGGNCRAFYNL</sequence>
<evidence type="ECO:0000313" key="4">
    <source>
        <dbReference type="Proteomes" id="UP001596250"/>
    </source>
</evidence>
<dbReference type="InterPro" id="IPR052350">
    <property type="entry name" value="Metallo-dep_Lactonases"/>
</dbReference>
<keyword evidence="4" id="KW-1185">Reference proteome</keyword>
<dbReference type="Pfam" id="PF04909">
    <property type="entry name" value="Amidohydro_2"/>
    <property type="match status" value="1"/>
</dbReference>
<name>A0ABW1IVR6_9BACL</name>
<evidence type="ECO:0000313" key="3">
    <source>
        <dbReference type="EMBL" id="MFC5989210.1"/>
    </source>
</evidence>
<dbReference type="Gene3D" id="3.20.20.140">
    <property type="entry name" value="Metal-dependent hydrolases"/>
    <property type="match status" value="1"/>
</dbReference>
<feature type="domain" description="Amidohydrolase-related" evidence="2">
    <location>
        <begin position="3"/>
        <end position="275"/>
    </location>
</feature>
<organism evidence="3 4">
    <name type="scientific">Marinicrinis lubricantis</name>
    <dbReference type="NCBI Taxonomy" id="2086470"/>
    <lineage>
        <taxon>Bacteria</taxon>
        <taxon>Bacillati</taxon>
        <taxon>Bacillota</taxon>
        <taxon>Bacilli</taxon>
        <taxon>Bacillales</taxon>
        <taxon>Paenibacillaceae</taxon>
    </lineage>
</organism>
<dbReference type="Proteomes" id="UP001596250">
    <property type="component" value="Unassembled WGS sequence"/>
</dbReference>
<comment type="caution">
    <text evidence="3">The sequence shown here is derived from an EMBL/GenBank/DDBJ whole genome shotgun (WGS) entry which is preliminary data.</text>
</comment>
<protein>
    <submittedName>
        <fullName evidence="3">Amidohydrolase family protein</fullName>
    </submittedName>
</protein>
<dbReference type="PANTHER" id="PTHR43569">
    <property type="entry name" value="AMIDOHYDROLASE"/>
    <property type="match status" value="1"/>
</dbReference>
<dbReference type="InterPro" id="IPR032466">
    <property type="entry name" value="Metal_Hydrolase"/>
</dbReference>